<keyword evidence="1" id="KW-1133">Transmembrane helix</keyword>
<keyword evidence="3" id="KW-1185">Reference proteome</keyword>
<proteinExistence type="predicted"/>
<dbReference type="VEuPathDB" id="TrichDB:TVAG_384630"/>
<dbReference type="SMR" id="A2FUD1"/>
<reference evidence="2" key="2">
    <citation type="journal article" date="2007" name="Science">
        <title>Draft genome sequence of the sexually transmitted pathogen Trichomonas vaginalis.</title>
        <authorList>
            <person name="Carlton J.M."/>
            <person name="Hirt R.P."/>
            <person name="Silva J.C."/>
            <person name="Delcher A.L."/>
            <person name="Schatz M."/>
            <person name="Zhao Q."/>
            <person name="Wortman J.R."/>
            <person name="Bidwell S.L."/>
            <person name="Alsmark U.C.M."/>
            <person name="Besteiro S."/>
            <person name="Sicheritz-Ponten T."/>
            <person name="Noel C.J."/>
            <person name="Dacks J.B."/>
            <person name="Foster P.G."/>
            <person name="Simillion C."/>
            <person name="Van de Peer Y."/>
            <person name="Miranda-Saavedra D."/>
            <person name="Barton G.J."/>
            <person name="Westrop G.D."/>
            <person name="Mueller S."/>
            <person name="Dessi D."/>
            <person name="Fiori P.L."/>
            <person name="Ren Q."/>
            <person name="Paulsen I."/>
            <person name="Zhang H."/>
            <person name="Bastida-Corcuera F.D."/>
            <person name="Simoes-Barbosa A."/>
            <person name="Brown M.T."/>
            <person name="Hayes R.D."/>
            <person name="Mukherjee M."/>
            <person name="Okumura C.Y."/>
            <person name="Schneider R."/>
            <person name="Smith A.J."/>
            <person name="Vanacova S."/>
            <person name="Villalvazo M."/>
            <person name="Haas B.J."/>
            <person name="Pertea M."/>
            <person name="Feldblyum T.V."/>
            <person name="Utterback T.R."/>
            <person name="Shu C.L."/>
            <person name="Osoegawa K."/>
            <person name="de Jong P.J."/>
            <person name="Hrdy I."/>
            <person name="Horvathova L."/>
            <person name="Zubacova Z."/>
            <person name="Dolezal P."/>
            <person name="Malik S.B."/>
            <person name="Logsdon J.M. Jr."/>
            <person name="Henze K."/>
            <person name="Gupta A."/>
            <person name="Wang C.C."/>
            <person name="Dunne R.L."/>
            <person name="Upcroft J.A."/>
            <person name="Upcroft P."/>
            <person name="White O."/>
            <person name="Salzberg S.L."/>
            <person name="Tang P."/>
            <person name="Chiu C.-H."/>
            <person name="Lee Y.-S."/>
            <person name="Embley T.M."/>
            <person name="Coombs G.H."/>
            <person name="Mottram J.C."/>
            <person name="Tachezy J."/>
            <person name="Fraser-Liggett C.M."/>
            <person name="Johnson P.J."/>
        </authorList>
    </citation>
    <scope>NUCLEOTIDE SEQUENCE [LARGE SCALE GENOMIC DNA]</scope>
    <source>
        <strain evidence="2">G3</strain>
    </source>
</reference>
<dbReference type="InParanoid" id="A2FUD1"/>
<evidence type="ECO:0000313" key="2">
    <source>
        <dbReference type="EMBL" id="EAX91483.1"/>
    </source>
</evidence>
<organism evidence="2 3">
    <name type="scientific">Trichomonas vaginalis (strain ATCC PRA-98 / G3)</name>
    <dbReference type="NCBI Taxonomy" id="412133"/>
    <lineage>
        <taxon>Eukaryota</taxon>
        <taxon>Metamonada</taxon>
        <taxon>Parabasalia</taxon>
        <taxon>Trichomonadida</taxon>
        <taxon>Trichomonadidae</taxon>
        <taxon>Trichomonas</taxon>
    </lineage>
</organism>
<dbReference type="Proteomes" id="UP000001542">
    <property type="component" value="Unassembled WGS sequence"/>
</dbReference>
<evidence type="ECO:0000313" key="3">
    <source>
        <dbReference type="Proteomes" id="UP000001542"/>
    </source>
</evidence>
<feature type="transmembrane region" description="Helical" evidence="1">
    <location>
        <begin position="335"/>
        <end position="354"/>
    </location>
</feature>
<protein>
    <submittedName>
        <fullName evidence="2">Uncharacterized protein</fullName>
    </submittedName>
</protein>
<evidence type="ECO:0000256" key="1">
    <source>
        <dbReference type="SAM" id="Phobius"/>
    </source>
</evidence>
<dbReference type="EMBL" id="DS114032">
    <property type="protein sequence ID" value="EAX91483.1"/>
    <property type="molecule type" value="Genomic_DNA"/>
</dbReference>
<sequence length="367" mass="42143">MHHVIVLISLLWTYDHTEISRKLSDSLDTPILAAFVLPKGSVSQKINHTFSILSEILDPFINVIYTVVDCSYSRFCLTHGIGHYPTICLLRTFSRKYWKCTDETDISGVSNFLKYELTPNIKTSSFYSSEIREKLLSGGTLFSLSANDQSDRTFEAVKRAAIKYKPFDVLFLLSTSYYDGKSITAHFSTKCQTSASLQSIYIDEFVRFNSFSVYHQYTYEEFNSGGNYIIYAGYENRFRDKNKMIDQIVELVPCDFPGKIGFASLSSERWIAEITGKYNSIDPFVVGINVDKKCFIHIKNISQLNDSEFYIDLMVCEKSKKILPRSPYKGIRNDAMFLVFLGIIVISSFILLIFNMKFNSRSTRKNK</sequence>
<dbReference type="AlphaFoldDB" id="A2FUD1"/>
<dbReference type="VEuPathDB" id="TrichDB:TVAGG3_0534520"/>
<accession>A2FUD1</accession>
<gene>
    <name evidence="2" type="ORF">TVAG_384630</name>
</gene>
<name>A2FUD1_TRIV3</name>
<dbReference type="KEGG" id="tva:4749179"/>
<reference evidence="2" key="1">
    <citation type="submission" date="2006-10" db="EMBL/GenBank/DDBJ databases">
        <authorList>
            <person name="Amadeo P."/>
            <person name="Zhao Q."/>
            <person name="Wortman J."/>
            <person name="Fraser-Liggett C."/>
            <person name="Carlton J."/>
        </authorList>
    </citation>
    <scope>NUCLEOTIDE SEQUENCE</scope>
    <source>
        <strain evidence="2">G3</strain>
    </source>
</reference>
<keyword evidence="1" id="KW-0812">Transmembrane</keyword>
<keyword evidence="1" id="KW-0472">Membrane</keyword>
<dbReference type="RefSeq" id="XP_001304413.1">
    <property type="nucleotide sequence ID" value="XM_001304412.1"/>
</dbReference>